<dbReference type="GO" id="GO:0008289">
    <property type="term" value="F:lipid binding"/>
    <property type="evidence" value="ECO:0007669"/>
    <property type="project" value="InterPro"/>
</dbReference>
<evidence type="ECO:0000256" key="2">
    <source>
        <dbReference type="ARBA" id="ARBA00023157"/>
    </source>
</evidence>
<comment type="similarity">
    <text evidence="1">Belongs to the plant LTP family.</text>
</comment>
<reference evidence="5" key="1">
    <citation type="submission" date="2023-10" db="EMBL/GenBank/DDBJ databases">
        <authorList>
            <person name="Domelevo Entfellner J.-B."/>
        </authorList>
    </citation>
    <scope>NUCLEOTIDE SEQUENCE</scope>
</reference>
<dbReference type="Gene3D" id="1.10.110.10">
    <property type="entry name" value="Plant lipid-transfer and hydrophobic proteins"/>
    <property type="match status" value="1"/>
</dbReference>
<evidence type="ECO:0000259" key="4">
    <source>
        <dbReference type="Pfam" id="PF14368"/>
    </source>
</evidence>
<organism evidence="5 6">
    <name type="scientific">Sphenostylis stenocarpa</name>
    <dbReference type="NCBI Taxonomy" id="92480"/>
    <lineage>
        <taxon>Eukaryota</taxon>
        <taxon>Viridiplantae</taxon>
        <taxon>Streptophyta</taxon>
        <taxon>Embryophyta</taxon>
        <taxon>Tracheophyta</taxon>
        <taxon>Spermatophyta</taxon>
        <taxon>Magnoliopsida</taxon>
        <taxon>eudicotyledons</taxon>
        <taxon>Gunneridae</taxon>
        <taxon>Pentapetalae</taxon>
        <taxon>rosids</taxon>
        <taxon>fabids</taxon>
        <taxon>Fabales</taxon>
        <taxon>Fabaceae</taxon>
        <taxon>Papilionoideae</taxon>
        <taxon>50 kb inversion clade</taxon>
        <taxon>NPAAA clade</taxon>
        <taxon>indigoferoid/millettioid clade</taxon>
        <taxon>Phaseoleae</taxon>
        <taxon>Sphenostylis</taxon>
    </lineage>
</organism>
<dbReference type="Gramene" id="rna-AYBTSS11_LOCUS20355">
    <property type="protein sequence ID" value="CAJ1964513.1"/>
    <property type="gene ID" value="gene-AYBTSS11_LOCUS20355"/>
</dbReference>
<dbReference type="InterPro" id="IPR000528">
    <property type="entry name" value="Plant_nsLTP"/>
</dbReference>
<evidence type="ECO:0000313" key="6">
    <source>
        <dbReference type="Proteomes" id="UP001189624"/>
    </source>
</evidence>
<proteinExistence type="inferred from homology"/>
<dbReference type="EMBL" id="OY731403">
    <property type="protein sequence ID" value="CAJ1964513.1"/>
    <property type="molecule type" value="Genomic_DNA"/>
</dbReference>
<dbReference type="Pfam" id="PF14368">
    <property type="entry name" value="LTP_2"/>
    <property type="match status" value="1"/>
</dbReference>
<dbReference type="InterPro" id="IPR016140">
    <property type="entry name" value="Bifunc_inhib/LTP/seed_store"/>
</dbReference>
<feature type="chain" id="PRO_5041644051" description="Bifunctional inhibitor/plant lipid transfer protein/seed storage helical domain-containing protein" evidence="3">
    <location>
        <begin position="28"/>
        <end position="118"/>
    </location>
</feature>
<dbReference type="InterPro" id="IPR036312">
    <property type="entry name" value="Bifun_inhib/LTP/seed_sf"/>
</dbReference>
<dbReference type="GO" id="GO:0006869">
    <property type="term" value="P:lipid transport"/>
    <property type="evidence" value="ECO:0007669"/>
    <property type="project" value="InterPro"/>
</dbReference>
<dbReference type="Proteomes" id="UP001189624">
    <property type="component" value="Chromosome 6"/>
</dbReference>
<evidence type="ECO:0000313" key="5">
    <source>
        <dbReference type="EMBL" id="CAJ1964513.1"/>
    </source>
</evidence>
<keyword evidence="3" id="KW-0732">Signal</keyword>
<evidence type="ECO:0000256" key="1">
    <source>
        <dbReference type="ARBA" id="ARBA00009748"/>
    </source>
</evidence>
<keyword evidence="6" id="KW-1185">Reference proteome</keyword>
<feature type="signal peptide" evidence="3">
    <location>
        <begin position="1"/>
        <end position="27"/>
    </location>
</feature>
<accession>A0AA86VSY8</accession>
<keyword evidence="2" id="KW-1015">Disulfide bond</keyword>
<sequence>MMGEKKVLGLVVLVMAYGLAVTRLTEAQVPETCNGYEPLLFQCVPYLVGSGLDPPTPHCCDGARVAFQRANNDEAVKNLCGCLVDAGPYLNFVPQNLVQLPAACNIQLSFSMDHCIRG</sequence>
<dbReference type="SUPFAM" id="SSF47699">
    <property type="entry name" value="Bifunctional inhibitor/lipid-transfer protein/seed storage 2S albumin"/>
    <property type="match status" value="1"/>
</dbReference>
<name>A0AA86VSY8_9FABA</name>
<dbReference type="AlphaFoldDB" id="A0AA86VSY8"/>
<dbReference type="PANTHER" id="PTHR33076">
    <property type="entry name" value="NON-SPECIFIC LIPID-TRANSFER PROTEIN 2-RELATED"/>
    <property type="match status" value="1"/>
</dbReference>
<feature type="domain" description="Bifunctional inhibitor/plant lipid transfer protein/seed storage helical" evidence="4">
    <location>
        <begin position="18"/>
        <end position="111"/>
    </location>
</feature>
<evidence type="ECO:0000256" key="3">
    <source>
        <dbReference type="SAM" id="SignalP"/>
    </source>
</evidence>
<gene>
    <name evidence="5" type="ORF">AYBTSS11_LOCUS20355</name>
</gene>
<protein>
    <recommendedName>
        <fullName evidence="4">Bifunctional inhibitor/plant lipid transfer protein/seed storage helical domain-containing protein</fullName>
    </recommendedName>
</protein>